<proteinExistence type="predicted"/>
<dbReference type="PANTHER" id="PTHR47403:SF6">
    <property type="entry name" value="N-ACETYLTRANSFERASE DOMAIN-CONTAINING PROTEIN"/>
    <property type="match status" value="1"/>
</dbReference>
<evidence type="ECO:0000259" key="2">
    <source>
        <dbReference type="PROSITE" id="PS51186"/>
    </source>
</evidence>
<name>A0A8U0IKH7_9EURY</name>
<gene>
    <name evidence="3" type="ORF">M0R88_03505</name>
</gene>
<accession>A0A8U0IKH7</accession>
<evidence type="ECO:0000313" key="4">
    <source>
        <dbReference type="Proteomes" id="UP000830434"/>
    </source>
</evidence>
<dbReference type="Pfam" id="PF00583">
    <property type="entry name" value="Acetyltransf_1"/>
    <property type="match status" value="1"/>
</dbReference>
<dbReference type="KEGG" id="haxz:M0R88_03505"/>
<dbReference type="Proteomes" id="UP000830434">
    <property type="component" value="Chromosome"/>
</dbReference>
<dbReference type="PROSITE" id="PS51186">
    <property type="entry name" value="GNAT"/>
    <property type="match status" value="1"/>
</dbReference>
<sequence length="331" mass="36111">MTGASGERSETTERAGVEVREARHDDYDDVAAFTQNTWPERDGGDYIPDVYHDWIEGEDKHTAVAVADGEVAGLAQTVLLSEWEAWNQGLRVNPEFRGRGVSVAVTESLFEWARQRGATVARNMVFSWNVAGLGQSRATGYDPVTEFRWAHPDPTDADDPDDAPASSGSSVSGSSSADFEVTSDPRAAWRYWTDSEARDRLRGLALDPEESWALSELTLGDLRAAADDGGLFVVQGDGTRGFAHRIREYERESDEEAGETEQWVEYGVGAWADAESADALFDAVARDAAELGADRTRVLIPESPRFVSDAALCRVEVADEPDFVLGADLTA</sequence>
<feature type="domain" description="N-acetyltransferase" evidence="2">
    <location>
        <begin position="17"/>
        <end position="154"/>
    </location>
</feature>
<dbReference type="RefSeq" id="WP_248655581.1">
    <property type="nucleotide sequence ID" value="NZ_CP096658.1"/>
</dbReference>
<keyword evidence="4" id="KW-1185">Reference proteome</keyword>
<feature type="compositionally biased region" description="Low complexity" evidence="1">
    <location>
        <begin position="163"/>
        <end position="178"/>
    </location>
</feature>
<dbReference type="EMBL" id="CP096658">
    <property type="protein sequence ID" value="UPW01176.1"/>
    <property type="molecule type" value="Genomic_DNA"/>
</dbReference>
<feature type="region of interest" description="Disordered" evidence="1">
    <location>
        <begin position="1"/>
        <end position="23"/>
    </location>
</feature>
<evidence type="ECO:0000313" key="3">
    <source>
        <dbReference type="EMBL" id="UPW01176.1"/>
    </source>
</evidence>
<dbReference type="SUPFAM" id="SSF55729">
    <property type="entry name" value="Acyl-CoA N-acyltransferases (Nat)"/>
    <property type="match status" value="1"/>
</dbReference>
<dbReference type="InterPro" id="IPR000182">
    <property type="entry name" value="GNAT_dom"/>
</dbReference>
<reference evidence="3" key="1">
    <citation type="submission" date="2022-04" db="EMBL/GenBank/DDBJ databases">
        <title>Diverse halophilic archaea isolated from saline environments.</title>
        <authorList>
            <person name="Cui H.-L."/>
        </authorList>
    </citation>
    <scope>NUCLEOTIDE SEQUENCE</scope>
    <source>
        <strain evidence="3">XZYJT40</strain>
    </source>
</reference>
<organism evidence="3 4">
    <name type="scientific">Halorussus gelatinilyticus</name>
    <dbReference type="NCBI Taxonomy" id="2937524"/>
    <lineage>
        <taxon>Archaea</taxon>
        <taxon>Methanobacteriati</taxon>
        <taxon>Methanobacteriota</taxon>
        <taxon>Stenosarchaea group</taxon>
        <taxon>Halobacteria</taxon>
        <taxon>Halobacteriales</taxon>
        <taxon>Haladaptataceae</taxon>
        <taxon>Halorussus</taxon>
    </lineage>
</organism>
<feature type="region of interest" description="Disordered" evidence="1">
    <location>
        <begin position="146"/>
        <end position="179"/>
    </location>
</feature>
<dbReference type="AlphaFoldDB" id="A0A8U0IKH7"/>
<evidence type="ECO:0000256" key="1">
    <source>
        <dbReference type="SAM" id="MobiDB-lite"/>
    </source>
</evidence>
<dbReference type="Gene3D" id="3.40.630.30">
    <property type="match status" value="1"/>
</dbReference>
<feature type="compositionally biased region" description="Basic and acidic residues" evidence="1">
    <location>
        <begin position="7"/>
        <end position="23"/>
    </location>
</feature>
<dbReference type="GeneID" id="72188890"/>
<dbReference type="PANTHER" id="PTHR47403">
    <property type="entry name" value="LOC100145250 PROTEIN"/>
    <property type="match status" value="1"/>
</dbReference>
<protein>
    <submittedName>
        <fullName evidence="3">GNAT family N-acetyltransferase</fullName>
    </submittedName>
</protein>
<dbReference type="CDD" id="cd04301">
    <property type="entry name" value="NAT_SF"/>
    <property type="match status" value="1"/>
</dbReference>
<dbReference type="GO" id="GO:0016747">
    <property type="term" value="F:acyltransferase activity, transferring groups other than amino-acyl groups"/>
    <property type="evidence" value="ECO:0007669"/>
    <property type="project" value="InterPro"/>
</dbReference>
<dbReference type="InterPro" id="IPR016181">
    <property type="entry name" value="Acyl_CoA_acyltransferase"/>
</dbReference>